<gene>
    <name evidence="2" type="ORF">SAMN05421659_103202</name>
</gene>
<dbReference type="STRING" id="99656.SAMN05421659_103202"/>
<protein>
    <submittedName>
        <fullName evidence="2">Uncharacterized protein</fullName>
    </submittedName>
</protein>
<dbReference type="AlphaFoldDB" id="A0A1I0NLL2"/>
<feature type="transmembrane region" description="Helical" evidence="1">
    <location>
        <begin position="23"/>
        <end position="56"/>
    </location>
</feature>
<accession>A0A1I0NLL2</accession>
<keyword evidence="1" id="KW-1133">Transmembrane helix</keyword>
<evidence type="ECO:0000313" key="3">
    <source>
        <dbReference type="Proteomes" id="UP000199701"/>
    </source>
</evidence>
<evidence type="ECO:0000313" key="2">
    <source>
        <dbReference type="EMBL" id="SEW02206.1"/>
    </source>
</evidence>
<dbReference type="OrthoDB" id="2062630at2"/>
<reference evidence="2 3" key="1">
    <citation type="submission" date="2016-10" db="EMBL/GenBank/DDBJ databases">
        <authorList>
            <person name="de Groot N.N."/>
        </authorList>
    </citation>
    <scope>NUCLEOTIDE SEQUENCE [LARGE SCALE GENOMIC DNA]</scope>
    <source>
        <strain evidence="2 3">DSM 9179</strain>
    </source>
</reference>
<organism evidence="2 3">
    <name type="scientific">[Clostridium] fimetarium</name>
    <dbReference type="NCBI Taxonomy" id="99656"/>
    <lineage>
        <taxon>Bacteria</taxon>
        <taxon>Bacillati</taxon>
        <taxon>Bacillota</taxon>
        <taxon>Clostridia</taxon>
        <taxon>Lachnospirales</taxon>
        <taxon>Lachnospiraceae</taxon>
    </lineage>
</organism>
<dbReference type="Proteomes" id="UP000199701">
    <property type="component" value="Unassembled WGS sequence"/>
</dbReference>
<keyword evidence="1" id="KW-0472">Membrane</keyword>
<keyword evidence="3" id="KW-1185">Reference proteome</keyword>
<sequence>MDNISIEQIIKVNPPKYVAPLKVGMIVLSVLSLLFIFIPFGLFLPVGFVIATVLIFRYYNAEYEYSLLEKELTVDRITSKSRRKRCGVFNLSRLEIMAQYGSDKLTDTEKRNFKTYNYSANVDITKTYVLVAPCNKEMVRIILDPDERLKENIWKLAPSKVNL</sequence>
<dbReference type="RefSeq" id="WP_139197218.1">
    <property type="nucleotide sequence ID" value="NZ_FOJI01000003.1"/>
</dbReference>
<dbReference type="EMBL" id="FOJI01000003">
    <property type="protein sequence ID" value="SEW02206.1"/>
    <property type="molecule type" value="Genomic_DNA"/>
</dbReference>
<keyword evidence="1" id="KW-0812">Transmembrane</keyword>
<name>A0A1I0NLL2_9FIRM</name>
<proteinExistence type="predicted"/>
<evidence type="ECO:0000256" key="1">
    <source>
        <dbReference type="SAM" id="Phobius"/>
    </source>
</evidence>